<evidence type="ECO:0000313" key="3">
    <source>
        <dbReference type="Proteomes" id="UP000027178"/>
    </source>
</evidence>
<dbReference type="Proteomes" id="UP000027178">
    <property type="component" value="Unassembled WGS sequence"/>
</dbReference>
<feature type="region of interest" description="Disordered" evidence="1">
    <location>
        <begin position="1"/>
        <end position="53"/>
    </location>
</feature>
<protein>
    <submittedName>
        <fullName evidence="2">Uncharacterized protein</fullName>
    </submittedName>
</protein>
<dbReference type="HOGENOM" id="CLU_1872689_0_0_11"/>
<sequence>MRSGRADDGAEQEEHGGGAAGDDRHHQRQRAEPAGQPVVGAAAGSCRSGAASRSRRYVRYSGSAAARISAVCCRASARSRAACGASPARAARTAGSARARPRAYSKSARSCWVGPWPESGCIAAVPRGGRVPVSRR</sequence>
<dbReference type="AlphaFoldDB" id="A0A066YVN4"/>
<keyword evidence="3" id="KW-1185">Reference proteome</keyword>
<evidence type="ECO:0000313" key="2">
    <source>
        <dbReference type="EMBL" id="KDN84049.1"/>
    </source>
</evidence>
<name>A0A066YVN4_9ACTN</name>
<reference evidence="2 3" key="1">
    <citation type="submission" date="2014-05" db="EMBL/GenBank/DDBJ databases">
        <title>Draft Genome Sequence of Kitasatospora cheerisanensis KCTC 2395.</title>
        <authorList>
            <person name="Nam D.H."/>
        </authorList>
    </citation>
    <scope>NUCLEOTIDE SEQUENCE [LARGE SCALE GENOMIC DNA]</scope>
    <source>
        <strain evidence="2 3">KCTC 2395</strain>
    </source>
</reference>
<proteinExistence type="predicted"/>
<comment type="caution">
    <text evidence="2">The sequence shown here is derived from an EMBL/GenBank/DDBJ whole genome shotgun (WGS) entry which is preliminary data.</text>
</comment>
<feature type="compositionally biased region" description="Low complexity" evidence="1">
    <location>
        <begin position="32"/>
        <end position="52"/>
    </location>
</feature>
<accession>A0A066YVN4</accession>
<feature type="compositionally biased region" description="Basic and acidic residues" evidence="1">
    <location>
        <begin position="1"/>
        <end position="31"/>
    </location>
</feature>
<gene>
    <name evidence="2" type="ORF">KCH_38400</name>
</gene>
<dbReference type="EMBL" id="JNBY01000093">
    <property type="protein sequence ID" value="KDN84049.1"/>
    <property type="molecule type" value="Genomic_DNA"/>
</dbReference>
<organism evidence="2 3">
    <name type="scientific">Kitasatospora cheerisanensis KCTC 2395</name>
    <dbReference type="NCBI Taxonomy" id="1348663"/>
    <lineage>
        <taxon>Bacteria</taxon>
        <taxon>Bacillati</taxon>
        <taxon>Actinomycetota</taxon>
        <taxon>Actinomycetes</taxon>
        <taxon>Kitasatosporales</taxon>
        <taxon>Streptomycetaceae</taxon>
        <taxon>Kitasatospora</taxon>
    </lineage>
</organism>
<evidence type="ECO:0000256" key="1">
    <source>
        <dbReference type="SAM" id="MobiDB-lite"/>
    </source>
</evidence>